<accession>A0A8D8PX13</accession>
<evidence type="ECO:0000256" key="11">
    <source>
        <dbReference type="SAM" id="Phobius"/>
    </source>
</evidence>
<dbReference type="InterPro" id="IPR004299">
    <property type="entry name" value="MBOAT_fam"/>
</dbReference>
<sequence length="603" mass="68734">MDFNDILYLLVLISSICFGNYVTGITDVDKRQRICTLAGFAIVFLTARTECVYPLGLVLVNSLIILKLRRFSHLLTFTFSLAYLSITRYYQCLSGHTNLIQMMLTLKLIGLSFELKDNAKLLAKINSSNGDWDRAENLKYLLLPQSELGLVNIVHYCFCYVGVLTGPYYKYQTYLDMFNPRINKSSNPNRWAVLKRLIFLPFYIAVFLLISHFYSIDYVRDASFYSFHPPLYRWAFSLPVFFTFKMRLYIGLLLSEAVAIMAGLGAYPAFTEPKPGHGPTTNVIAFRKIAVGETELEPLSGSEVNFNTVYSVDIRAVETEPCLRHTIKLWNTTVQYWIYECVYKRVNRQKLRIPLVFFVSALWHGLHSGYYLSLCYMPVYLYIEDLYVNKMTSSSTNGMWSFLLLVGKTLTLSSLCMCFVLLQFSAVVHYFSSIYFAPFVVHLFMWAGITYGATLTGPLVRFGNRYSVLHLMNAKLGNVVDFIFAGIGWTKSGIGWTKSEPNRLDNGSRGLIAKDFASSSHLGSRGLTLTDRSTLQSGALSYQTKFTLLNRYERIPEETGGYESNKIDCLGTAFPRNNNIDCLGTAFPRNNIQGVYYDFKKRS</sequence>
<evidence type="ECO:0000256" key="2">
    <source>
        <dbReference type="ARBA" id="ARBA00005074"/>
    </source>
</evidence>
<evidence type="ECO:0000313" key="12">
    <source>
        <dbReference type="EMBL" id="CAG6616433.1"/>
    </source>
</evidence>
<dbReference type="GO" id="GO:0071617">
    <property type="term" value="F:lysophospholipid acyltransferase activity"/>
    <property type="evidence" value="ECO:0007669"/>
    <property type="project" value="TreeGrafter"/>
</dbReference>
<evidence type="ECO:0000256" key="1">
    <source>
        <dbReference type="ARBA" id="ARBA00004141"/>
    </source>
</evidence>
<feature type="transmembrane region" description="Helical" evidence="11">
    <location>
        <begin position="197"/>
        <end position="216"/>
    </location>
</feature>
<evidence type="ECO:0000256" key="3">
    <source>
        <dbReference type="ARBA" id="ARBA00010323"/>
    </source>
</evidence>
<evidence type="ECO:0000256" key="8">
    <source>
        <dbReference type="ARBA" id="ARBA00023315"/>
    </source>
</evidence>
<keyword evidence="7 11" id="KW-0472">Membrane</keyword>
<evidence type="ECO:0000256" key="6">
    <source>
        <dbReference type="ARBA" id="ARBA00022989"/>
    </source>
</evidence>
<feature type="transmembrane region" description="Helical" evidence="11">
    <location>
        <begin position="6"/>
        <end position="25"/>
    </location>
</feature>
<organism evidence="12">
    <name type="scientific">Cacopsylla melanoneura</name>
    <dbReference type="NCBI Taxonomy" id="428564"/>
    <lineage>
        <taxon>Eukaryota</taxon>
        <taxon>Metazoa</taxon>
        <taxon>Ecdysozoa</taxon>
        <taxon>Arthropoda</taxon>
        <taxon>Hexapoda</taxon>
        <taxon>Insecta</taxon>
        <taxon>Pterygota</taxon>
        <taxon>Neoptera</taxon>
        <taxon>Paraneoptera</taxon>
        <taxon>Hemiptera</taxon>
        <taxon>Sternorrhyncha</taxon>
        <taxon>Psylloidea</taxon>
        <taxon>Psyllidae</taxon>
        <taxon>Psyllinae</taxon>
        <taxon>Cacopsylla</taxon>
    </lineage>
</organism>
<feature type="transmembrane region" description="Helical" evidence="11">
    <location>
        <begin position="71"/>
        <end position="90"/>
    </location>
</feature>
<comment type="pathway">
    <text evidence="9">Phospholipid metabolism.</text>
</comment>
<feature type="transmembrane region" description="Helical" evidence="11">
    <location>
        <begin position="399"/>
        <end position="422"/>
    </location>
</feature>
<comment type="subcellular location">
    <subcellularLocation>
        <location evidence="1">Membrane</location>
        <topology evidence="1">Multi-pass membrane protein</topology>
    </subcellularLocation>
</comment>
<evidence type="ECO:0000256" key="5">
    <source>
        <dbReference type="ARBA" id="ARBA00022692"/>
    </source>
</evidence>
<dbReference type="PANTHER" id="PTHR13906:SF16">
    <property type="entry name" value="LYSOPHOSPHOLIPID ACYLTRANSFERASE 7"/>
    <property type="match status" value="1"/>
</dbReference>
<dbReference type="InterPro" id="IPR049941">
    <property type="entry name" value="LPLAT_7/PORCN-like"/>
</dbReference>
<feature type="transmembrane region" description="Helical" evidence="11">
    <location>
        <begin position="37"/>
        <end position="65"/>
    </location>
</feature>
<proteinExistence type="inferred from homology"/>
<dbReference type="GO" id="GO:0016020">
    <property type="term" value="C:membrane"/>
    <property type="evidence" value="ECO:0007669"/>
    <property type="project" value="UniProtKB-SubCell"/>
</dbReference>
<reference evidence="12" key="1">
    <citation type="submission" date="2021-05" db="EMBL/GenBank/DDBJ databases">
        <authorList>
            <person name="Alioto T."/>
            <person name="Alioto T."/>
            <person name="Gomez Garrido J."/>
        </authorList>
    </citation>
    <scope>NUCLEOTIDE SEQUENCE</scope>
</reference>
<dbReference type="GO" id="GO:0044233">
    <property type="term" value="C:mitochondria-associated endoplasmic reticulum membrane contact site"/>
    <property type="evidence" value="ECO:0007669"/>
    <property type="project" value="TreeGrafter"/>
</dbReference>
<dbReference type="PANTHER" id="PTHR13906">
    <property type="entry name" value="PORCUPINE"/>
    <property type="match status" value="1"/>
</dbReference>
<feature type="transmembrane region" description="Helical" evidence="11">
    <location>
        <begin position="355"/>
        <end position="379"/>
    </location>
</feature>
<name>A0A8D8PX13_9HEMI</name>
<dbReference type="Pfam" id="PF03062">
    <property type="entry name" value="MBOAT"/>
    <property type="match status" value="1"/>
</dbReference>
<protein>
    <recommendedName>
        <fullName evidence="10">Lysophospholipid acyltransferase 7</fullName>
    </recommendedName>
</protein>
<evidence type="ECO:0000256" key="10">
    <source>
        <dbReference type="ARBA" id="ARBA00093678"/>
    </source>
</evidence>
<feature type="transmembrane region" description="Helical" evidence="11">
    <location>
        <begin position="248"/>
        <end position="270"/>
    </location>
</feature>
<dbReference type="AlphaFoldDB" id="A0A8D8PX13"/>
<feature type="transmembrane region" description="Helical" evidence="11">
    <location>
        <begin position="434"/>
        <end position="453"/>
    </location>
</feature>
<keyword evidence="6 11" id="KW-1133">Transmembrane helix</keyword>
<dbReference type="GO" id="GO:0006661">
    <property type="term" value="P:phosphatidylinositol biosynthetic process"/>
    <property type="evidence" value="ECO:0007669"/>
    <property type="project" value="TreeGrafter"/>
</dbReference>
<keyword evidence="5 11" id="KW-0812">Transmembrane</keyword>
<dbReference type="GO" id="GO:0030258">
    <property type="term" value="P:lipid modification"/>
    <property type="evidence" value="ECO:0007669"/>
    <property type="project" value="TreeGrafter"/>
</dbReference>
<comment type="similarity">
    <text evidence="3">Belongs to the membrane-bound acyltransferase family.</text>
</comment>
<keyword evidence="4 12" id="KW-0808">Transferase</keyword>
<evidence type="ECO:0000256" key="9">
    <source>
        <dbReference type="ARBA" id="ARBA00025707"/>
    </source>
</evidence>
<keyword evidence="8 12" id="KW-0012">Acyltransferase</keyword>
<comment type="pathway">
    <text evidence="2">Lipid metabolism; phospholipid metabolism.</text>
</comment>
<evidence type="ECO:0000256" key="4">
    <source>
        <dbReference type="ARBA" id="ARBA00022679"/>
    </source>
</evidence>
<evidence type="ECO:0000256" key="7">
    <source>
        <dbReference type="ARBA" id="ARBA00023136"/>
    </source>
</evidence>
<dbReference type="EMBL" id="HBUF01035712">
    <property type="protein sequence ID" value="CAG6616433.1"/>
    <property type="molecule type" value="Transcribed_RNA"/>
</dbReference>